<organism evidence="2 3">
    <name type="scientific">Pseudomonas amygdali pv. ulmi</name>
    <dbReference type="NCBI Taxonomy" id="251720"/>
    <lineage>
        <taxon>Bacteria</taxon>
        <taxon>Pseudomonadati</taxon>
        <taxon>Pseudomonadota</taxon>
        <taxon>Gammaproteobacteria</taxon>
        <taxon>Pseudomonadales</taxon>
        <taxon>Pseudomonadaceae</taxon>
        <taxon>Pseudomonas</taxon>
        <taxon>Pseudomonas amygdali</taxon>
    </lineage>
</organism>
<dbReference type="EMBL" id="LJRQ01000164">
    <property type="protein sequence ID" value="KPZ13708.1"/>
    <property type="molecule type" value="Genomic_DNA"/>
</dbReference>
<evidence type="ECO:0000313" key="2">
    <source>
        <dbReference type="EMBL" id="KPZ13708.1"/>
    </source>
</evidence>
<feature type="compositionally biased region" description="Polar residues" evidence="1">
    <location>
        <begin position="173"/>
        <end position="189"/>
    </location>
</feature>
<gene>
    <name evidence="2" type="ORF">ALO41_102493</name>
</gene>
<evidence type="ECO:0000256" key="1">
    <source>
        <dbReference type="SAM" id="MobiDB-lite"/>
    </source>
</evidence>
<proteinExistence type="predicted"/>
<feature type="region of interest" description="Disordered" evidence="1">
    <location>
        <begin position="144"/>
        <end position="189"/>
    </location>
</feature>
<dbReference type="AlphaFoldDB" id="A0A0Q0GJR8"/>
<protein>
    <submittedName>
        <fullName evidence="2">Uncharacterized protein</fullName>
    </submittedName>
</protein>
<reference evidence="2 3" key="1">
    <citation type="submission" date="2015-09" db="EMBL/GenBank/DDBJ databases">
        <title>Genome announcement of multiple Pseudomonas syringae strains.</title>
        <authorList>
            <person name="Thakur S."/>
            <person name="Wang P.W."/>
            <person name="Gong Y."/>
            <person name="Weir B.S."/>
            <person name="Guttman D.S."/>
        </authorList>
    </citation>
    <scope>NUCLEOTIDE SEQUENCE [LARGE SCALE GENOMIC DNA]</scope>
    <source>
        <strain evidence="2 3">ICMP3962</strain>
    </source>
</reference>
<name>A0A0Q0GJR8_PSEA0</name>
<accession>A0A0Q0GJR8</accession>
<dbReference type="Proteomes" id="UP000050266">
    <property type="component" value="Unassembled WGS sequence"/>
</dbReference>
<evidence type="ECO:0000313" key="3">
    <source>
        <dbReference type="Proteomes" id="UP000050266"/>
    </source>
</evidence>
<comment type="caution">
    <text evidence="2">The sequence shown here is derived from an EMBL/GenBank/DDBJ whole genome shotgun (WGS) entry which is preliminary data.</text>
</comment>
<sequence>MQQPQRFALQDCMLGQQRLVAGTLETGCGERIDFRVQAFNALDTGVEQFHWRDLFVADQRTQFGGGFAEQPGWVLHGVFSRMSSFRTLRVGMHFVTLCVTHLRRASFSRSGARWQSLQPSPNASIVATSAWPLGTRVSSSRYSRSVCTLPPTGPRPHRVGMPRLAVKPESAQPPVNSPSTLKPSSCASP</sequence>